<protein>
    <recommendedName>
        <fullName evidence="4">acetyl-CoA carboxylase</fullName>
        <ecNumber evidence="4">6.4.1.2</ecNumber>
    </recommendedName>
</protein>
<dbReference type="InterPro" id="IPR000089">
    <property type="entry name" value="Biotin_lipoyl"/>
</dbReference>
<dbReference type="EMBL" id="LZKJ01000197">
    <property type="protein sequence ID" value="OBI40585.1"/>
    <property type="molecule type" value="Genomic_DNA"/>
</dbReference>
<keyword evidence="6 11" id="KW-0547">Nucleotide-binding</keyword>
<evidence type="ECO:0000259" key="13">
    <source>
        <dbReference type="PROSITE" id="PS50979"/>
    </source>
</evidence>
<dbReference type="GO" id="GO:0005524">
    <property type="term" value="F:ATP binding"/>
    <property type="evidence" value="ECO:0007669"/>
    <property type="project" value="UniProtKB-UniRule"/>
</dbReference>
<keyword evidence="5" id="KW-0436">Ligase</keyword>
<dbReference type="InterPro" id="IPR001882">
    <property type="entry name" value="Biotin_BS"/>
</dbReference>
<dbReference type="SUPFAM" id="SSF52096">
    <property type="entry name" value="ClpP/crotonase"/>
    <property type="match status" value="2"/>
</dbReference>
<evidence type="ECO:0000256" key="6">
    <source>
        <dbReference type="ARBA" id="ARBA00022741"/>
    </source>
</evidence>
<proteinExistence type="inferred from homology"/>
<dbReference type="GO" id="GO:2001295">
    <property type="term" value="P:malonyl-CoA biosynthetic process"/>
    <property type="evidence" value="ECO:0007669"/>
    <property type="project" value="UniProtKB-UniPathway"/>
</dbReference>
<dbReference type="AlphaFoldDB" id="A0A1A2YRF0"/>
<evidence type="ECO:0000259" key="12">
    <source>
        <dbReference type="PROSITE" id="PS50975"/>
    </source>
</evidence>
<evidence type="ECO:0000259" key="15">
    <source>
        <dbReference type="PROSITE" id="PS50989"/>
    </source>
</evidence>
<evidence type="ECO:0000256" key="2">
    <source>
        <dbReference type="ARBA" id="ARBA00004956"/>
    </source>
</evidence>
<comment type="caution">
    <text evidence="16">The sequence shown here is derived from an EMBL/GenBank/DDBJ whole genome shotgun (WGS) entry which is preliminary data.</text>
</comment>
<dbReference type="OrthoDB" id="9803706at2"/>
<dbReference type="FunFam" id="3.90.226.10:FF:000136">
    <property type="entry name" value="Carbamoyl-phosphate synthase/carboxyl transferase"/>
    <property type="match status" value="1"/>
</dbReference>
<dbReference type="EC" id="6.4.1.2" evidence="4"/>
<dbReference type="PROSITE" id="PS00188">
    <property type="entry name" value="BIOTIN"/>
    <property type="match status" value="1"/>
</dbReference>
<dbReference type="SUPFAM" id="SSF51246">
    <property type="entry name" value="Rudiment single hybrid motif"/>
    <property type="match status" value="1"/>
</dbReference>
<comment type="catalytic activity">
    <reaction evidence="10">
        <text>N(6)-biotinyl-L-lysyl-[protein] + hydrogencarbonate + ATP = N(6)-carboxybiotinyl-L-lysyl-[protein] + ADP + phosphate + H(+)</text>
        <dbReference type="Rhea" id="RHEA:13501"/>
        <dbReference type="Rhea" id="RHEA-COMP:10505"/>
        <dbReference type="Rhea" id="RHEA-COMP:10506"/>
        <dbReference type="ChEBI" id="CHEBI:15378"/>
        <dbReference type="ChEBI" id="CHEBI:17544"/>
        <dbReference type="ChEBI" id="CHEBI:30616"/>
        <dbReference type="ChEBI" id="CHEBI:43474"/>
        <dbReference type="ChEBI" id="CHEBI:83144"/>
        <dbReference type="ChEBI" id="CHEBI:83145"/>
        <dbReference type="ChEBI" id="CHEBI:456216"/>
        <dbReference type="EC" id="6.3.4.14"/>
    </reaction>
    <physiologicalReaction direction="left-to-right" evidence="10">
        <dbReference type="Rhea" id="RHEA:13502"/>
    </physiologicalReaction>
</comment>
<evidence type="ECO:0000256" key="4">
    <source>
        <dbReference type="ARBA" id="ARBA00013058"/>
    </source>
</evidence>
<dbReference type="RefSeq" id="WP_065016374.1">
    <property type="nucleotide sequence ID" value="NZ_LZKJ01000197.1"/>
</dbReference>
<dbReference type="PROSITE" id="PS00867">
    <property type="entry name" value="CPSASE_2"/>
    <property type="match status" value="1"/>
</dbReference>
<feature type="domain" description="CoA carboxyltransferase N-terminal" evidence="14">
    <location>
        <begin position="567"/>
        <end position="825"/>
    </location>
</feature>
<dbReference type="InterPro" id="IPR005482">
    <property type="entry name" value="Biotin_COase_C"/>
</dbReference>
<dbReference type="PROSITE" id="PS50980">
    <property type="entry name" value="COA_CT_NTER"/>
    <property type="match status" value="1"/>
</dbReference>
<dbReference type="InterPro" id="IPR005479">
    <property type="entry name" value="CPAse_ATP-bd"/>
</dbReference>
<dbReference type="InterPro" id="IPR029045">
    <property type="entry name" value="ClpP/crotonase-like_dom_sf"/>
</dbReference>
<accession>A0A1A2YRF0</accession>
<name>A0A1A2YRF0_9MYCO</name>
<feature type="domain" description="Biotin carboxylation" evidence="13">
    <location>
        <begin position="1"/>
        <end position="456"/>
    </location>
</feature>
<dbReference type="GO" id="GO:0046872">
    <property type="term" value="F:metal ion binding"/>
    <property type="evidence" value="ECO:0007669"/>
    <property type="project" value="InterPro"/>
</dbReference>
<evidence type="ECO:0000256" key="11">
    <source>
        <dbReference type="PROSITE-ProRule" id="PRU00409"/>
    </source>
</evidence>
<keyword evidence="8" id="KW-0092">Biotin</keyword>
<dbReference type="InterPro" id="IPR005481">
    <property type="entry name" value="BC-like_N"/>
</dbReference>
<comment type="cofactor">
    <cofactor evidence="1">
        <name>biotin</name>
        <dbReference type="ChEBI" id="CHEBI:57586"/>
    </cofactor>
</comment>
<dbReference type="InterPro" id="IPR011761">
    <property type="entry name" value="ATP-grasp"/>
</dbReference>
<evidence type="ECO:0000256" key="8">
    <source>
        <dbReference type="ARBA" id="ARBA00023267"/>
    </source>
</evidence>
<dbReference type="Pfam" id="PF00364">
    <property type="entry name" value="Biotin_lipoyl"/>
    <property type="match status" value="1"/>
</dbReference>
<dbReference type="UniPathway" id="UPA00655">
    <property type="reaction ID" value="UER00711"/>
</dbReference>
<dbReference type="SUPFAM" id="SSF51230">
    <property type="entry name" value="Single hybrid motif"/>
    <property type="match status" value="1"/>
</dbReference>
<dbReference type="InterPro" id="IPR011054">
    <property type="entry name" value="Rudment_hybrid_motif"/>
</dbReference>
<comment type="similarity">
    <text evidence="3">Belongs to the AccD/PCCB family.</text>
</comment>
<dbReference type="GO" id="GO:0004075">
    <property type="term" value="F:biotin carboxylase activity"/>
    <property type="evidence" value="ECO:0007669"/>
    <property type="project" value="UniProtKB-EC"/>
</dbReference>
<evidence type="ECO:0000256" key="10">
    <source>
        <dbReference type="ARBA" id="ARBA00048501"/>
    </source>
</evidence>
<dbReference type="InterPro" id="IPR013815">
    <property type="entry name" value="ATP_grasp_subdomain_1"/>
</dbReference>
<dbReference type="Gene3D" id="3.90.226.10">
    <property type="entry name" value="2-enoyl-CoA Hydratase, Chain A, domain 1"/>
    <property type="match status" value="2"/>
</dbReference>
<dbReference type="Proteomes" id="UP000093592">
    <property type="component" value="Unassembled WGS sequence"/>
</dbReference>
<dbReference type="InterPro" id="IPR011763">
    <property type="entry name" value="COA_CT_C"/>
</dbReference>
<evidence type="ECO:0000256" key="3">
    <source>
        <dbReference type="ARBA" id="ARBA00006102"/>
    </source>
</evidence>
<dbReference type="Gene3D" id="3.30.470.20">
    <property type="entry name" value="ATP-grasp fold, B domain"/>
    <property type="match status" value="1"/>
</dbReference>
<evidence type="ECO:0000259" key="14">
    <source>
        <dbReference type="PROSITE" id="PS50980"/>
    </source>
</evidence>
<feature type="domain" description="CoA carboxyltransferase C-terminal" evidence="15">
    <location>
        <begin position="822"/>
        <end position="1058"/>
    </location>
</feature>
<gene>
    <name evidence="16" type="ORF">A5707_09220</name>
</gene>
<dbReference type="Pfam" id="PF00289">
    <property type="entry name" value="Biotin_carb_N"/>
    <property type="match status" value="1"/>
</dbReference>
<organism evidence="16 17">
    <name type="scientific">Mycobacterium kyorinense</name>
    <dbReference type="NCBI Taxonomy" id="487514"/>
    <lineage>
        <taxon>Bacteria</taxon>
        <taxon>Bacillati</taxon>
        <taxon>Actinomycetota</taxon>
        <taxon>Actinomycetes</taxon>
        <taxon>Mycobacteriales</taxon>
        <taxon>Mycobacteriaceae</taxon>
        <taxon>Mycobacterium</taxon>
    </lineage>
</organism>
<evidence type="ECO:0000256" key="5">
    <source>
        <dbReference type="ARBA" id="ARBA00022598"/>
    </source>
</evidence>
<dbReference type="InterPro" id="IPR011764">
    <property type="entry name" value="Biotin_carboxylation_dom"/>
</dbReference>
<dbReference type="PROSITE" id="PS50979">
    <property type="entry name" value="BC"/>
    <property type="match status" value="1"/>
</dbReference>
<dbReference type="InterPro" id="IPR016185">
    <property type="entry name" value="PreATP-grasp_dom_sf"/>
</dbReference>
<dbReference type="SUPFAM" id="SSF56059">
    <property type="entry name" value="Glutathione synthetase ATP-binding domain-like"/>
    <property type="match status" value="1"/>
</dbReference>
<dbReference type="PANTHER" id="PTHR48095:SF5">
    <property type="entry name" value="BLL7292 PROTEIN"/>
    <property type="match status" value="1"/>
</dbReference>
<sequence length="1058" mass="110457">MTVLIANRGEIALRIIRTATELGIGTVAVYAEDDADSPHVHAADEAIGLSGSGPAAYLDHAAILAAAKQSGAALIHPGYGFLSENAEFARACAAAGCTFVGPDADLLELFGNKSAARSAAVAAGIPVLAGTDGPSSLDDIRRFFAVHGEAVVIKALAGGGGRGMRIVRRREDLDDAYRRCAAEAQLGFGNPAVFAEALFGDARHIEVQIVATPGHALAVGDRDCSIQRRYQKLIEIAPAQGISSSLRGELHCAAARLCAQVGYRGLATVEFLVAGEQFVFLEVNPRLQVEHTVTEEVTGIDLVALQLVIADGATLDELELPAGIDGVDVVAEPAAARGIAIQTRVNMETFAPDGSVLPAAGMLSVFSPPSGPGVRVDTYGRRGLAPSPAYDSLLAKVITHVHGSSLAAALRKAHTALDEFGIEGIRTNIAFLRELLADSQVQSGAVTTSFVDEKLPALAAAIISQPQTLTAPLELYPGEEALRAQLAGTVVEIAPEGVDVAAGTQLVVLEAMKMQHVLTAPDAVHTVRNVVVPGQVVGTGDPLVVFTRTAAGADGEAAAELDLDRARSDLDEVRRRHLLTLDEGRPAAVAKRHGQNRRTARENITDLVDPGSFVEYGALAVAAQRSRRSEDDLIANTPADGLVAGLATIGGGEAVVVSYDYTVLAGTQGMRNHAKTDRVFDLAARKRIPVVVFAEGGGGRPGDTDLANVAGLDVPTFRALGALSGQVPLVSIVSGRCFAGNAALAGTCDVIIATPDANIGMGGPAMIEGGGLGVYRPEDIGPIDVQRRNGVVGLAARDEAHAVALAKQYLSYFQGSVDGWTAPDPRVARHVVPENRLRAYDVRRAIESVVDVGSTLEVRPDYGVGVVTALARVEGAPFGLLANSSHHLGGAIDAEAADKIADFLALCESFGLPLISLCDTPGFMVGPDAEKEGAVRRFSRLFVHGARLTVPVGMIILRKGYGLGAMAMAGGSFHAPQFTVAWPTGEIGGMGLEGAVRLGFSKELAAVADPTERQNLFDKLVEAAYQHGKALTSATTFELDDVIDPADSRAWIMRLVRR</sequence>
<dbReference type="Gene3D" id="2.40.50.100">
    <property type="match status" value="1"/>
</dbReference>
<dbReference type="Gene3D" id="3.30.1490.20">
    <property type="entry name" value="ATP-grasp fold, A domain"/>
    <property type="match status" value="1"/>
</dbReference>
<dbReference type="CDD" id="cd06850">
    <property type="entry name" value="biotinyl_domain"/>
    <property type="match status" value="1"/>
</dbReference>
<dbReference type="InterPro" id="IPR011762">
    <property type="entry name" value="COA_CT_N"/>
</dbReference>
<dbReference type="InterPro" id="IPR011053">
    <property type="entry name" value="Single_hybrid_motif"/>
</dbReference>
<keyword evidence="9" id="KW-0511">Multifunctional enzyme</keyword>
<dbReference type="SUPFAM" id="SSF52440">
    <property type="entry name" value="PreATP-grasp domain"/>
    <property type="match status" value="1"/>
</dbReference>
<keyword evidence="7 11" id="KW-0067">ATP-binding</keyword>
<dbReference type="SMART" id="SM00878">
    <property type="entry name" value="Biotin_carb_C"/>
    <property type="match status" value="1"/>
</dbReference>
<comment type="pathway">
    <text evidence="2">Lipid metabolism; malonyl-CoA biosynthesis; malonyl-CoA from acetyl-CoA: step 1/1.</text>
</comment>
<dbReference type="PROSITE" id="PS50989">
    <property type="entry name" value="COA_CT_CTER"/>
    <property type="match status" value="1"/>
</dbReference>
<dbReference type="Pfam" id="PF02785">
    <property type="entry name" value="Biotin_carb_C"/>
    <property type="match status" value="1"/>
</dbReference>
<feature type="domain" description="ATP-grasp" evidence="12">
    <location>
        <begin position="117"/>
        <end position="311"/>
    </location>
</feature>
<evidence type="ECO:0000313" key="17">
    <source>
        <dbReference type="Proteomes" id="UP000093592"/>
    </source>
</evidence>
<dbReference type="GO" id="GO:0003989">
    <property type="term" value="F:acetyl-CoA carboxylase activity"/>
    <property type="evidence" value="ECO:0007669"/>
    <property type="project" value="UniProtKB-EC"/>
</dbReference>
<dbReference type="InterPro" id="IPR034733">
    <property type="entry name" value="AcCoA_carboxyl_beta"/>
</dbReference>
<evidence type="ECO:0000313" key="16">
    <source>
        <dbReference type="EMBL" id="OBI40585.1"/>
    </source>
</evidence>
<dbReference type="Pfam" id="PF01039">
    <property type="entry name" value="Carboxyl_trans"/>
    <property type="match status" value="1"/>
</dbReference>
<evidence type="ECO:0000256" key="1">
    <source>
        <dbReference type="ARBA" id="ARBA00001953"/>
    </source>
</evidence>
<evidence type="ECO:0000256" key="9">
    <source>
        <dbReference type="ARBA" id="ARBA00023268"/>
    </source>
</evidence>
<dbReference type="PROSITE" id="PS50975">
    <property type="entry name" value="ATP_GRASP"/>
    <property type="match status" value="1"/>
</dbReference>
<evidence type="ECO:0000256" key="7">
    <source>
        <dbReference type="ARBA" id="ARBA00022840"/>
    </source>
</evidence>
<dbReference type="InterPro" id="IPR051602">
    <property type="entry name" value="ACC_Biotin_Carboxylase"/>
</dbReference>
<dbReference type="Pfam" id="PF02786">
    <property type="entry name" value="CPSase_L_D2"/>
    <property type="match status" value="1"/>
</dbReference>
<reference evidence="17" key="1">
    <citation type="submission" date="2016-06" db="EMBL/GenBank/DDBJ databases">
        <authorList>
            <person name="Sutton G."/>
            <person name="Brinkac L."/>
            <person name="Sanka R."/>
            <person name="Adams M."/>
            <person name="Lau E."/>
            <person name="Sam S."/>
            <person name="Sreng N."/>
            <person name="Him V."/>
            <person name="Kerleguer A."/>
            <person name="Cheng S."/>
        </authorList>
    </citation>
    <scope>NUCLEOTIDE SEQUENCE [LARGE SCALE GENOMIC DNA]</scope>
    <source>
        <strain evidence="17">E861</strain>
    </source>
</reference>
<dbReference type="PANTHER" id="PTHR48095">
    <property type="entry name" value="PYRUVATE CARBOXYLASE SUBUNIT A"/>
    <property type="match status" value="1"/>
</dbReference>
<dbReference type="Gene3D" id="3.40.50.20">
    <property type="match status" value="1"/>
</dbReference>